<dbReference type="GO" id="GO:0005576">
    <property type="term" value="C:extracellular region"/>
    <property type="evidence" value="ECO:0007669"/>
    <property type="project" value="TreeGrafter"/>
</dbReference>
<evidence type="ECO:0000256" key="10">
    <source>
        <dbReference type="ARBA" id="ARBA00023295"/>
    </source>
</evidence>
<evidence type="ECO:0000256" key="4">
    <source>
        <dbReference type="ARBA" id="ARBA00022692"/>
    </source>
</evidence>
<dbReference type="SUPFAM" id="SSF51445">
    <property type="entry name" value="(Trans)glycosidases"/>
    <property type="match status" value="1"/>
</dbReference>
<name>A0AAD5E7I3_UMBRA</name>
<evidence type="ECO:0000256" key="7">
    <source>
        <dbReference type="ARBA" id="ARBA00022989"/>
    </source>
</evidence>
<gene>
    <name evidence="20" type="ORF">K450DRAFT_251210</name>
</gene>
<keyword evidence="8 18" id="KW-0472">Membrane</keyword>
<dbReference type="InterPro" id="IPR050386">
    <property type="entry name" value="Glycosyl_hydrolase_5"/>
</dbReference>
<evidence type="ECO:0000256" key="9">
    <source>
        <dbReference type="ARBA" id="ARBA00023180"/>
    </source>
</evidence>
<evidence type="ECO:0000256" key="11">
    <source>
        <dbReference type="ARBA" id="ARBA00023316"/>
    </source>
</evidence>
<dbReference type="GO" id="GO:0004338">
    <property type="term" value="F:glucan exo-1,3-beta-glucosidase activity"/>
    <property type="evidence" value="ECO:0007669"/>
    <property type="project" value="UniProtKB-EC"/>
</dbReference>
<comment type="caution">
    <text evidence="20">The sequence shown here is derived from an EMBL/GenBank/DDBJ whole genome shotgun (WGS) entry which is preliminary data.</text>
</comment>
<evidence type="ECO:0000256" key="12">
    <source>
        <dbReference type="ARBA" id="ARBA00036824"/>
    </source>
</evidence>
<organism evidence="20 21">
    <name type="scientific">Umbelopsis ramanniana AG</name>
    <dbReference type="NCBI Taxonomy" id="1314678"/>
    <lineage>
        <taxon>Eukaryota</taxon>
        <taxon>Fungi</taxon>
        <taxon>Fungi incertae sedis</taxon>
        <taxon>Mucoromycota</taxon>
        <taxon>Mucoromycotina</taxon>
        <taxon>Umbelopsidomycetes</taxon>
        <taxon>Umbelopsidales</taxon>
        <taxon>Umbelopsidaceae</taxon>
        <taxon>Umbelopsis</taxon>
    </lineage>
</organism>
<evidence type="ECO:0000256" key="8">
    <source>
        <dbReference type="ARBA" id="ARBA00023136"/>
    </source>
</evidence>
<dbReference type="GO" id="GO:0005886">
    <property type="term" value="C:plasma membrane"/>
    <property type="evidence" value="ECO:0007669"/>
    <property type="project" value="UniProtKB-SubCell"/>
</dbReference>
<dbReference type="PANTHER" id="PTHR31297:SF34">
    <property type="entry name" value="GLUCAN 1,3-BETA-GLUCOSIDASE 2"/>
    <property type="match status" value="1"/>
</dbReference>
<dbReference type="Gene3D" id="3.20.20.80">
    <property type="entry name" value="Glycosidases"/>
    <property type="match status" value="1"/>
</dbReference>
<reference evidence="20" key="2">
    <citation type="journal article" date="2022" name="Proc. Natl. Acad. Sci. U.S.A.">
        <title>Diploid-dominant life cycles characterize the early evolution of Fungi.</title>
        <authorList>
            <person name="Amses K.R."/>
            <person name="Simmons D.R."/>
            <person name="Longcore J.E."/>
            <person name="Mondo S.J."/>
            <person name="Seto K."/>
            <person name="Jeronimo G.H."/>
            <person name="Bonds A.E."/>
            <person name="Quandt C.A."/>
            <person name="Davis W.J."/>
            <person name="Chang Y."/>
            <person name="Federici B.A."/>
            <person name="Kuo A."/>
            <person name="LaButti K."/>
            <person name="Pangilinan J."/>
            <person name="Andreopoulos W."/>
            <person name="Tritt A."/>
            <person name="Riley R."/>
            <person name="Hundley H."/>
            <person name="Johnson J."/>
            <person name="Lipzen A."/>
            <person name="Barry K."/>
            <person name="Lang B.F."/>
            <person name="Cuomo C.A."/>
            <person name="Buchler N.E."/>
            <person name="Grigoriev I.V."/>
            <person name="Spatafora J.W."/>
            <person name="Stajich J.E."/>
            <person name="James T.Y."/>
        </authorList>
    </citation>
    <scope>NUCLEOTIDE SEQUENCE</scope>
    <source>
        <strain evidence="20">AG</strain>
    </source>
</reference>
<feature type="transmembrane region" description="Helical" evidence="18">
    <location>
        <begin position="48"/>
        <end position="67"/>
    </location>
</feature>
<dbReference type="Proteomes" id="UP001206595">
    <property type="component" value="Unassembled WGS sequence"/>
</dbReference>
<keyword evidence="10 16" id="KW-0326">Glycosidase</keyword>
<evidence type="ECO:0000256" key="2">
    <source>
        <dbReference type="ARBA" id="ARBA00005641"/>
    </source>
</evidence>
<dbReference type="EMBL" id="MU620938">
    <property type="protein sequence ID" value="KAI8577676.1"/>
    <property type="molecule type" value="Genomic_DNA"/>
</dbReference>
<evidence type="ECO:0000256" key="5">
    <source>
        <dbReference type="ARBA" id="ARBA00022801"/>
    </source>
</evidence>
<dbReference type="InterPro" id="IPR017853">
    <property type="entry name" value="GH"/>
</dbReference>
<evidence type="ECO:0000256" key="16">
    <source>
        <dbReference type="RuleBase" id="RU361153"/>
    </source>
</evidence>
<dbReference type="InterPro" id="IPR001547">
    <property type="entry name" value="Glyco_hydro_5"/>
</dbReference>
<dbReference type="GO" id="GO:0071555">
    <property type="term" value="P:cell wall organization"/>
    <property type="evidence" value="ECO:0007669"/>
    <property type="project" value="UniProtKB-KW"/>
</dbReference>
<evidence type="ECO:0000256" key="14">
    <source>
        <dbReference type="ARBA" id="ARBA00038929"/>
    </source>
</evidence>
<evidence type="ECO:0000256" key="18">
    <source>
        <dbReference type="SAM" id="Phobius"/>
    </source>
</evidence>
<evidence type="ECO:0000256" key="6">
    <source>
        <dbReference type="ARBA" id="ARBA00022968"/>
    </source>
</evidence>
<proteinExistence type="inferred from homology"/>
<evidence type="ECO:0000259" key="19">
    <source>
        <dbReference type="Pfam" id="PF00150"/>
    </source>
</evidence>
<keyword evidence="6" id="KW-0735">Signal-anchor</keyword>
<dbReference type="FunFam" id="3.20.20.80:FF:000033">
    <property type="entry name" value="Glucan 1,3-beta-glucosidase A"/>
    <property type="match status" value="1"/>
</dbReference>
<comment type="function">
    <text evidence="13">Glucosidase involved in the degradation of cellulosic biomass. Active on lichenan.</text>
</comment>
<keyword evidence="4 18" id="KW-0812">Transmembrane</keyword>
<evidence type="ECO:0000256" key="3">
    <source>
        <dbReference type="ARBA" id="ARBA00022475"/>
    </source>
</evidence>
<comment type="catalytic activity">
    <reaction evidence="12">
        <text>Successive hydrolysis of beta-D-glucose units from the non-reducing ends of (1-&gt;3)-beta-D-glucans, releasing alpha-glucose.</text>
        <dbReference type="EC" id="3.2.1.58"/>
    </reaction>
</comment>
<keyword evidence="7 18" id="KW-1133">Transmembrane helix</keyword>
<feature type="domain" description="Glycoside hydrolase family 5" evidence="19">
    <location>
        <begin position="172"/>
        <end position="374"/>
    </location>
</feature>
<dbReference type="GO" id="GO:0009251">
    <property type="term" value="P:glucan catabolic process"/>
    <property type="evidence" value="ECO:0007669"/>
    <property type="project" value="TreeGrafter"/>
</dbReference>
<dbReference type="PANTHER" id="PTHR31297">
    <property type="entry name" value="GLUCAN ENDO-1,6-BETA-GLUCOSIDASE B"/>
    <property type="match status" value="1"/>
</dbReference>
<dbReference type="EC" id="3.2.1.58" evidence="14"/>
<reference evidence="20" key="1">
    <citation type="submission" date="2021-06" db="EMBL/GenBank/DDBJ databases">
        <authorList>
            <consortium name="DOE Joint Genome Institute"/>
            <person name="Mondo S.J."/>
            <person name="Amses K.R."/>
            <person name="Simmons D.R."/>
            <person name="Longcore J.E."/>
            <person name="Seto K."/>
            <person name="Alves G.H."/>
            <person name="Bonds A.E."/>
            <person name="Quandt C.A."/>
            <person name="Davis W.J."/>
            <person name="Chang Y."/>
            <person name="Letcher P.M."/>
            <person name="Powell M.J."/>
            <person name="Kuo A."/>
            <person name="Labutti K."/>
            <person name="Pangilinan J."/>
            <person name="Andreopoulos W."/>
            <person name="Tritt A."/>
            <person name="Riley R."/>
            <person name="Hundley H."/>
            <person name="Johnson J."/>
            <person name="Lipzen A."/>
            <person name="Barry K."/>
            <person name="Berbee M.L."/>
            <person name="Buchler N.E."/>
            <person name="Grigoriev I.V."/>
            <person name="Spatafora J.W."/>
            <person name="Stajich J.E."/>
            <person name="James T.Y."/>
        </authorList>
    </citation>
    <scope>NUCLEOTIDE SEQUENCE</scope>
    <source>
        <strain evidence="20">AG</strain>
    </source>
</reference>
<evidence type="ECO:0000256" key="15">
    <source>
        <dbReference type="ARBA" id="ARBA00041260"/>
    </source>
</evidence>
<comment type="subcellular location">
    <subcellularLocation>
        <location evidence="1">Cell membrane</location>
        <topology evidence="1">Single-pass type II membrane protein</topology>
    </subcellularLocation>
</comment>
<dbReference type="GeneID" id="75916028"/>
<accession>A0AAD5E7I3</accession>
<evidence type="ECO:0000256" key="17">
    <source>
        <dbReference type="SAM" id="MobiDB-lite"/>
    </source>
</evidence>
<protein>
    <recommendedName>
        <fullName evidence="14">glucan 1,3-beta-glucosidase</fullName>
        <ecNumber evidence="14">3.2.1.58</ecNumber>
    </recommendedName>
    <alternativeName>
        <fullName evidence="15">Exo-1,3-beta-glucanase D</fullName>
    </alternativeName>
</protein>
<dbReference type="Pfam" id="PF00150">
    <property type="entry name" value="Cellulase"/>
    <property type="match status" value="1"/>
</dbReference>
<feature type="region of interest" description="Disordered" evidence="17">
    <location>
        <begin position="1"/>
        <end position="37"/>
    </location>
</feature>
<evidence type="ECO:0000256" key="13">
    <source>
        <dbReference type="ARBA" id="ARBA00037126"/>
    </source>
</evidence>
<comment type="similarity">
    <text evidence="2 16">Belongs to the glycosyl hydrolase 5 (cellulase A) family.</text>
</comment>
<evidence type="ECO:0000313" key="20">
    <source>
        <dbReference type="EMBL" id="KAI8577676.1"/>
    </source>
</evidence>
<keyword evidence="11" id="KW-0961">Cell wall biogenesis/degradation</keyword>
<feature type="region of interest" description="Disordered" evidence="17">
    <location>
        <begin position="78"/>
        <end position="97"/>
    </location>
</feature>
<sequence length="522" mass="59483">MTDPRDSDTTLQMHNEPIERGEKELPMSSVAEQQPPTAGFFRRHKKKLIALGTVSILAAIIIPSVVLGTQVNDFTYDDHSTNPSVNSNNQTSNNGFDDSVQVNAETPPLNEHFRYGEDAIRGVNLGGWLVLEPFISPSIFEQFDPSEGVIDEWTLSEKLGPDEAKRQIQEHYETFITEEDFKKIAEMGINHVRIPTGHWAVNPIEGEPFVPNLAWDYLLKGIQWARKYGIRVMVELHTAPGSQNGWNHSGRVGPIGWLNGTKQGYENAQLTIDTVVPMVEFFSRPQWANVVTMFGVINEPAIYKLDVQRSKQWYLDSYEAIRNVTGEGKGPYLTYHEGFIGLPKWKGFMPNTTFDRTVLETHTYLIFDQGLVSMSRDSQSEFPCRDWKKDLEQSQKDFGHTMVGEFSAATNDCAKYLNGIGLGARYDGTFTDGKPAVCSNCTCNGSEDWQNWSDEYKQFLNRFIERQMDAFESGIGWFFWNFKTENHVNPHWDYLLGWEQGWIPKYSGNRTYTCAGITEKQE</sequence>
<keyword evidence="5 16" id="KW-0378">Hydrolase</keyword>
<feature type="compositionally biased region" description="Basic and acidic residues" evidence="17">
    <location>
        <begin position="16"/>
        <end position="25"/>
    </location>
</feature>
<keyword evidence="3" id="KW-1003">Cell membrane</keyword>
<dbReference type="AlphaFoldDB" id="A0AAD5E7I3"/>
<evidence type="ECO:0000313" key="21">
    <source>
        <dbReference type="Proteomes" id="UP001206595"/>
    </source>
</evidence>
<evidence type="ECO:0000256" key="1">
    <source>
        <dbReference type="ARBA" id="ARBA00004401"/>
    </source>
</evidence>
<dbReference type="RefSeq" id="XP_051442680.1">
    <property type="nucleotide sequence ID" value="XM_051590685.1"/>
</dbReference>
<feature type="compositionally biased region" description="Polar residues" evidence="17">
    <location>
        <begin position="81"/>
        <end position="97"/>
    </location>
</feature>
<keyword evidence="9" id="KW-0325">Glycoprotein</keyword>
<dbReference type="GO" id="GO:0009986">
    <property type="term" value="C:cell surface"/>
    <property type="evidence" value="ECO:0007669"/>
    <property type="project" value="TreeGrafter"/>
</dbReference>
<keyword evidence="21" id="KW-1185">Reference proteome</keyword>